<dbReference type="InterPro" id="IPR002180">
    <property type="entry name" value="LS/RS"/>
</dbReference>
<dbReference type="Pfam" id="PF00885">
    <property type="entry name" value="DMRL_synthase"/>
    <property type="match status" value="1"/>
</dbReference>
<dbReference type="HAMAP" id="MF_00178">
    <property type="entry name" value="Lumazine_synth"/>
    <property type="match status" value="1"/>
</dbReference>
<feature type="binding site" evidence="7">
    <location>
        <begin position="149"/>
        <end position="150"/>
    </location>
    <ligand>
        <name>(2S)-2-hydroxy-3-oxobutyl phosphate</name>
        <dbReference type="ChEBI" id="CHEBI:58830"/>
    </ligand>
</feature>
<evidence type="ECO:0000256" key="2">
    <source>
        <dbReference type="ARBA" id="ARBA00007424"/>
    </source>
</evidence>
<dbReference type="GO" id="GO:0009231">
    <property type="term" value="P:riboflavin biosynthetic process"/>
    <property type="evidence" value="ECO:0007669"/>
    <property type="project" value="UniProtKB-UniRule"/>
</dbReference>
<feature type="binding site" evidence="7">
    <location>
        <position position="177"/>
    </location>
    <ligand>
        <name>5-amino-6-(D-ribitylamino)uracil</name>
        <dbReference type="ChEBI" id="CHEBI:15934"/>
    </ligand>
</feature>
<dbReference type="UniPathway" id="UPA00275">
    <property type="reaction ID" value="UER00404"/>
</dbReference>
<evidence type="ECO:0000256" key="3">
    <source>
        <dbReference type="ARBA" id="ARBA00012664"/>
    </source>
</evidence>
<dbReference type="SUPFAM" id="SSF52121">
    <property type="entry name" value="Lumazine synthase"/>
    <property type="match status" value="1"/>
</dbReference>
<dbReference type="FunFam" id="3.40.50.960:FF:000004">
    <property type="entry name" value="6,7-dimethyl-8-ribityllumazine synthase"/>
    <property type="match status" value="1"/>
</dbReference>
<feature type="binding site" evidence="7">
    <location>
        <position position="86"/>
    </location>
    <ligand>
        <name>5-amino-6-(D-ribitylamino)uracil</name>
        <dbReference type="ChEBI" id="CHEBI:15934"/>
    </ligand>
</feature>
<comment type="catalytic activity">
    <reaction evidence="6 7">
        <text>(2S)-2-hydroxy-3-oxobutyl phosphate + 5-amino-6-(D-ribitylamino)uracil = 6,7-dimethyl-8-(1-D-ribityl)lumazine + phosphate + 2 H2O + H(+)</text>
        <dbReference type="Rhea" id="RHEA:26152"/>
        <dbReference type="ChEBI" id="CHEBI:15377"/>
        <dbReference type="ChEBI" id="CHEBI:15378"/>
        <dbReference type="ChEBI" id="CHEBI:15934"/>
        <dbReference type="ChEBI" id="CHEBI:43474"/>
        <dbReference type="ChEBI" id="CHEBI:58201"/>
        <dbReference type="ChEBI" id="CHEBI:58830"/>
        <dbReference type="EC" id="2.5.1.78"/>
    </reaction>
</comment>
<dbReference type="EMBL" id="CP003057">
    <property type="protein sequence ID" value="AEQ95021.1"/>
    <property type="molecule type" value="Genomic_DNA"/>
</dbReference>
<dbReference type="KEGG" id="xor:XOC_0815"/>
<sequence length="218" mass="23489">MVRDDHRFQAWGPPERLEQPVDRNRQLSLKHMAESALVDLACTRRPGLAPAAVKLLSHLEVLTRMTHYEGDLRPPTARFAIIASRWNARITDVLVAGARQSLAGNGIGEDAIDVIRVPGAWEIPVAANRVAQSGQHGAIIALGCVIRGDTRHYEHVADLCAEGLMSVQLQTGVPVLNGVLAVERVEDAEARAGGSHGNKGEECALAALELVNLMDLLP</sequence>
<dbReference type="PANTHER" id="PTHR21058:SF0">
    <property type="entry name" value="6,7-DIMETHYL-8-RIBITYLLUMAZINE SYNTHASE"/>
    <property type="match status" value="1"/>
</dbReference>
<name>G7TD75_XANOB</name>
<dbReference type="Gene3D" id="3.40.50.960">
    <property type="entry name" value="Lumazine/riboflavin synthase"/>
    <property type="match status" value="1"/>
</dbReference>
<comment type="function">
    <text evidence="7">Catalyzes the formation of 6,7-dimethyl-8-ribityllumazine by condensation of 5-amino-6-(D-ribitylamino)uracil with 3,4-dihydroxy-2-butanone 4-phosphate. This is the penultimate step in the biosynthesis of riboflavin.</text>
</comment>
<accession>G7TD75</accession>
<evidence type="ECO:0000256" key="5">
    <source>
        <dbReference type="ARBA" id="ARBA00022679"/>
    </source>
</evidence>
<dbReference type="PANTHER" id="PTHR21058">
    <property type="entry name" value="6,7-DIMETHYL-8-RIBITYLLUMAZINE SYNTHASE DMRL SYNTHASE LUMAZINE SYNTHASE"/>
    <property type="match status" value="1"/>
</dbReference>
<dbReference type="NCBIfam" id="TIGR00114">
    <property type="entry name" value="lumazine-synth"/>
    <property type="match status" value="1"/>
</dbReference>
<evidence type="ECO:0000256" key="7">
    <source>
        <dbReference type="HAMAP-Rule" id="MF_00178"/>
    </source>
</evidence>
<evidence type="ECO:0000256" key="4">
    <source>
        <dbReference type="ARBA" id="ARBA00022619"/>
    </source>
</evidence>
<dbReference type="HOGENOM" id="CLU_089358_1_1_6"/>
<dbReference type="CDD" id="cd09209">
    <property type="entry name" value="Lumazine_synthase-I"/>
    <property type="match status" value="1"/>
</dbReference>
<dbReference type="Proteomes" id="UP000008851">
    <property type="component" value="Chromosome"/>
</dbReference>
<feature type="binding site" evidence="7">
    <location>
        <position position="191"/>
    </location>
    <ligand>
        <name>(2S)-2-hydroxy-3-oxobutyl phosphate</name>
        <dbReference type="ChEBI" id="CHEBI:58830"/>
    </ligand>
</feature>
<comment type="pathway">
    <text evidence="1 7">Cofactor biosynthesis; riboflavin biosynthesis; riboflavin from 2-hydroxy-3-oxobutyl phosphate and 5-amino-6-(D-ribitylamino)uracil: step 1/2.</text>
</comment>
<dbReference type="InterPro" id="IPR036467">
    <property type="entry name" value="LS/RS_sf"/>
</dbReference>
<dbReference type="GO" id="GO:0009349">
    <property type="term" value="C:riboflavin synthase complex"/>
    <property type="evidence" value="ECO:0007669"/>
    <property type="project" value="UniProtKB-UniRule"/>
</dbReference>
<keyword evidence="4 7" id="KW-0686">Riboflavin biosynthesis</keyword>
<proteinExistence type="inferred from homology"/>
<feature type="binding site" evidence="7">
    <location>
        <begin position="144"/>
        <end position="146"/>
    </location>
    <ligand>
        <name>5-amino-6-(D-ribitylamino)uracil</name>
        <dbReference type="ChEBI" id="CHEBI:15934"/>
    </ligand>
</feature>
<organism evidence="8 9">
    <name type="scientific">Xanthomonas oryzae pv. oryzicola (strain BLS256)</name>
    <dbReference type="NCBI Taxonomy" id="383407"/>
    <lineage>
        <taxon>Bacteria</taxon>
        <taxon>Pseudomonadati</taxon>
        <taxon>Pseudomonadota</taxon>
        <taxon>Gammaproteobacteria</taxon>
        <taxon>Lysobacterales</taxon>
        <taxon>Lysobacteraceae</taxon>
        <taxon>Xanthomonas</taxon>
    </lineage>
</organism>
<evidence type="ECO:0000313" key="8">
    <source>
        <dbReference type="EMBL" id="AEQ95021.1"/>
    </source>
</evidence>
<dbReference type="GO" id="GO:0000906">
    <property type="term" value="F:6,7-dimethyl-8-ribityllumazine synthase activity"/>
    <property type="evidence" value="ECO:0007669"/>
    <property type="project" value="UniProtKB-UniRule"/>
</dbReference>
<evidence type="ECO:0000256" key="1">
    <source>
        <dbReference type="ARBA" id="ARBA00004917"/>
    </source>
</evidence>
<dbReference type="AlphaFoldDB" id="G7TD75"/>
<evidence type="ECO:0000313" key="9">
    <source>
        <dbReference type="Proteomes" id="UP000008851"/>
    </source>
</evidence>
<evidence type="ECO:0000256" key="6">
    <source>
        <dbReference type="ARBA" id="ARBA00048785"/>
    </source>
</evidence>
<feature type="active site" description="Proton donor" evidence="7">
    <location>
        <position position="152"/>
    </location>
</feature>
<dbReference type="InterPro" id="IPR034964">
    <property type="entry name" value="LS"/>
</dbReference>
<dbReference type="eggNOG" id="COG0054">
    <property type="taxonomic scope" value="Bacteria"/>
</dbReference>
<dbReference type="EC" id="2.5.1.78" evidence="3 7"/>
<comment type="subunit">
    <text evidence="7">Forms an icosahedral capsid composed of 60 subunits, arranged as a dodecamer of pentamers.</text>
</comment>
<dbReference type="GO" id="GO:0005829">
    <property type="term" value="C:cytosol"/>
    <property type="evidence" value="ECO:0007669"/>
    <property type="project" value="TreeGrafter"/>
</dbReference>
<comment type="similarity">
    <text evidence="2 7">Belongs to the DMRL synthase family.</text>
</comment>
<keyword evidence="5 7" id="KW-0808">Transferase</keyword>
<gene>
    <name evidence="7" type="primary">ribH</name>
    <name evidence="8" type="ORF">XOC_0815</name>
</gene>
<protein>
    <recommendedName>
        <fullName evidence="3 7">6,7-dimethyl-8-ribityllumazine synthase</fullName>
        <shortName evidence="7">DMRL synthase</shortName>
        <shortName evidence="7">LS</shortName>
        <shortName evidence="7">Lumazine synthase</shortName>
        <ecNumber evidence="3 7">2.5.1.78</ecNumber>
    </recommendedName>
</protein>
<reference evidence="8 9" key="1">
    <citation type="journal article" date="2011" name="J. Bacteriol.">
        <title>Two new complete genome sequences offer insight into host and tissue specificity of plant pathogenic Xanthomonas spp.</title>
        <authorList>
            <person name="Bogdanove A.J."/>
            <person name="Koebnik R."/>
            <person name="Lu H."/>
            <person name="Furutani A."/>
            <person name="Angiuoli S.V."/>
            <person name="Patil P.B."/>
            <person name="Van Sluys M.A."/>
            <person name="Ryan R.P."/>
            <person name="Meyer D.F."/>
            <person name="Han S.W."/>
            <person name="Aparna G."/>
            <person name="Rajaram M."/>
            <person name="Delcher A.L."/>
            <person name="Phillippy A.M."/>
            <person name="Puiu D."/>
            <person name="Schatz M.C."/>
            <person name="Shumway M."/>
            <person name="Sommer D.D."/>
            <person name="Trapnell C."/>
            <person name="Benahmed F."/>
            <person name="Dimitrov G."/>
            <person name="Madupu R."/>
            <person name="Radune D."/>
            <person name="Sullivan S."/>
            <person name="Jha G."/>
            <person name="Ishihara H."/>
            <person name="Lee S.W."/>
            <person name="Pandey A."/>
            <person name="Sharma V."/>
            <person name="Sriariyanun M."/>
            <person name="Szurek B."/>
            <person name="Vera-Cruz C.M."/>
            <person name="Dorman K.S."/>
            <person name="Ronald P.C."/>
            <person name="Verdier V."/>
            <person name="Dow J.M."/>
            <person name="Sonti R.V."/>
            <person name="Tsuge S."/>
            <person name="Brendel V.P."/>
            <person name="Rabinowicz P.D."/>
            <person name="Leach J.E."/>
            <person name="White F.F."/>
            <person name="Salzberg S.L."/>
        </authorList>
    </citation>
    <scope>NUCLEOTIDE SEQUENCE [LARGE SCALE GENOMIC DNA]</scope>
    <source>
        <strain evidence="8 9">BLS256</strain>
    </source>
</reference>
<feature type="binding site" evidence="7">
    <location>
        <begin position="120"/>
        <end position="122"/>
    </location>
    <ligand>
        <name>5-amino-6-(D-ribitylamino)uracil</name>
        <dbReference type="ChEBI" id="CHEBI:15934"/>
    </ligand>
</feature>